<feature type="domain" description="Gfo/Idh/MocA-like oxidoreductase N-terminal" evidence="2">
    <location>
        <begin position="5"/>
        <end position="104"/>
    </location>
</feature>
<name>A0ABV8Z8B9_9ACTN</name>
<keyword evidence="4" id="KW-1185">Reference proteome</keyword>
<accession>A0ABV8Z8B9</accession>
<evidence type="ECO:0000313" key="3">
    <source>
        <dbReference type="EMBL" id="MFC4472806.1"/>
    </source>
</evidence>
<dbReference type="Gene3D" id="3.30.360.10">
    <property type="entry name" value="Dihydrodipicolinate Reductase, domain 2"/>
    <property type="match status" value="1"/>
</dbReference>
<reference evidence="4" key="1">
    <citation type="journal article" date="2019" name="Int. J. Syst. Evol. Microbiol.">
        <title>The Global Catalogue of Microorganisms (GCM) 10K type strain sequencing project: providing services to taxonomists for standard genome sequencing and annotation.</title>
        <authorList>
            <consortium name="The Broad Institute Genomics Platform"/>
            <consortium name="The Broad Institute Genome Sequencing Center for Infectious Disease"/>
            <person name="Wu L."/>
            <person name="Ma J."/>
        </authorList>
    </citation>
    <scope>NUCLEOTIDE SEQUENCE [LARGE SCALE GENOMIC DNA]</scope>
    <source>
        <strain evidence="4">DT43</strain>
    </source>
</reference>
<sequence length="367" mass="39431">MSKIHVCVIGYGAAGRLHERLLSGLGCSVSVVDPAPVVVPSGTQVLTRPADMHRSRPVDVWSVCSPTATHVKTVAAVLAVDPAARLLVEKPVCRSWELSELTSLLARHPLARVLVMDQYSQARAVSLLGSARQEFAPGSALRAVRVGFGKDRRDDIAAGRFVDHDHGVFGYEWPHMLALLRGVLPAESYARYLRSVPDPDEGALRVATDPELTSTAAHEIATVDGVAVELYSTIVGPQATGQVPVPPWFDRSHCAGESRHRYVEVITGAVRFGLDLDPVTLPNGTRLPLNTHRLVIEGPGLRREWLIHDSPMDNALRRSLDVLLTDPGPPGPDLNTASRIGRLAEAVGSARHPSPMTAPSAAPSARL</sequence>
<dbReference type="RefSeq" id="WP_386357236.1">
    <property type="nucleotide sequence ID" value="NZ_JBHSFG010000129.1"/>
</dbReference>
<dbReference type="Pfam" id="PF01408">
    <property type="entry name" value="GFO_IDH_MocA"/>
    <property type="match status" value="1"/>
</dbReference>
<organism evidence="3 4">
    <name type="scientific">Streptomyces xiangluensis</name>
    <dbReference type="NCBI Taxonomy" id="2665720"/>
    <lineage>
        <taxon>Bacteria</taxon>
        <taxon>Bacillati</taxon>
        <taxon>Actinomycetota</taxon>
        <taxon>Actinomycetes</taxon>
        <taxon>Kitasatosporales</taxon>
        <taxon>Streptomycetaceae</taxon>
        <taxon>Streptomyces</taxon>
    </lineage>
</organism>
<gene>
    <name evidence="3" type="ORF">ACFPH6_51565</name>
</gene>
<evidence type="ECO:0000313" key="4">
    <source>
        <dbReference type="Proteomes" id="UP001596012"/>
    </source>
</evidence>
<evidence type="ECO:0000259" key="2">
    <source>
        <dbReference type="Pfam" id="PF01408"/>
    </source>
</evidence>
<protein>
    <submittedName>
        <fullName evidence="3">Gfo/Idh/MocA family oxidoreductase</fullName>
    </submittedName>
</protein>
<dbReference type="EMBL" id="JBHSFG010000129">
    <property type="protein sequence ID" value="MFC4472806.1"/>
    <property type="molecule type" value="Genomic_DNA"/>
</dbReference>
<dbReference type="InterPro" id="IPR036291">
    <property type="entry name" value="NAD(P)-bd_dom_sf"/>
</dbReference>
<dbReference type="SUPFAM" id="SSF51735">
    <property type="entry name" value="NAD(P)-binding Rossmann-fold domains"/>
    <property type="match status" value="1"/>
</dbReference>
<feature type="compositionally biased region" description="Low complexity" evidence="1">
    <location>
        <begin position="353"/>
        <end position="367"/>
    </location>
</feature>
<dbReference type="InterPro" id="IPR000683">
    <property type="entry name" value="Gfo/Idh/MocA-like_OxRdtase_N"/>
</dbReference>
<proteinExistence type="predicted"/>
<dbReference type="Gene3D" id="3.40.50.720">
    <property type="entry name" value="NAD(P)-binding Rossmann-like Domain"/>
    <property type="match status" value="1"/>
</dbReference>
<dbReference type="Proteomes" id="UP001596012">
    <property type="component" value="Unassembled WGS sequence"/>
</dbReference>
<evidence type="ECO:0000256" key="1">
    <source>
        <dbReference type="SAM" id="MobiDB-lite"/>
    </source>
</evidence>
<feature type="region of interest" description="Disordered" evidence="1">
    <location>
        <begin position="346"/>
        <end position="367"/>
    </location>
</feature>
<comment type="caution">
    <text evidence="3">The sequence shown here is derived from an EMBL/GenBank/DDBJ whole genome shotgun (WGS) entry which is preliminary data.</text>
</comment>